<evidence type="ECO:0000313" key="4">
    <source>
        <dbReference type="EMBL" id="MFC3230467.1"/>
    </source>
</evidence>
<dbReference type="Gene3D" id="3.40.50.720">
    <property type="entry name" value="NAD(P)-binding Rossmann-like Domain"/>
    <property type="match status" value="1"/>
</dbReference>
<dbReference type="Proteomes" id="UP001595528">
    <property type="component" value="Unassembled WGS sequence"/>
</dbReference>
<dbReference type="RefSeq" id="WP_379905662.1">
    <property type="nucleotide sequence ID" value="NZ_JBHRTR010000046.1"/>
</dbReference>
<evidence type="ECO:0000313" key="5">
    <source>
        <dbReference type="Proteomes" id="UP001595528"/>
    </source>
</evidence>
<name>A0ABV7L795_9PROT</name>
<proteinExistence type="inferred from homology"/>
<evidence type="ECO:0000256" key="1">
    <source>
        <dbReference type="ARBA" id="ARBA00006484"/>
    </source>
</evidence>
<dbReference type="PRINTS" id="PR00080">
    <property type="entry name" value="SDRFAMILY"/>
</dbReference>
<reference evidence="5" key="1">
    <citation type="journal article" date="2019" name="Int. J. Syst. Evol. Microbiol.">
        <title>The Global Catalogue of Microorganisms (GCM) 10K type strain sequencing project: providing services to taxonomists for standard genome sequencing and annotation.</title>
        <authorList>
            <consortium name="The Broad Institute Genomics Platform"/>
            <consortium name="The Broad Institute Genome Sequencing Center for Infectious Disease"/>
            <person name="Wu L."/>
            <person name="Ma J."/>
        </authorList>
    </citation>
    <scope>NUCLEOTIDE SEQUENCE [LARGE SCALE GENOMIC DNA]</scope>
    <source>
        <strain evidence="5">KCTC 42964</strain>
    </source>
</reference>
<dbReference type="PANTHER" id="PTHR43477">
    <property type="entry name" value="DIHYDROANTICAPSIN 7-DEHYDROGENASE"/>
    <property type="match status" value="1"/>
</dbReference>
<protein>
    <submittedName>
        <fullName evidence="4">SDR family oxidoreductase</fullName>
    </submittedName>
</protein>
<dbReference type="InterPro" id="IPR051122">
    <property type="entry name" value="SDR_DHRS6-like"/>
</dbReference>
<evidence type="ECO:0000256" key="3">
    <source>
        <dbReference type="ARBA" id="ARBA00023027"/>
    </source>
</evidence>
<keyword evidence="3" id="KW-0520">NAD</keyword>
<dbReference type="PROSITE" id="PS00061">
    <property type="entry name" value="ADH_SHORT"/>
    <property type="match status" value="1"/>
</dbReference>
<dbReference type="PANTHER" id="PTHR43477:SF4">
    <property type="entry name" value="DEHYDROGENASE_REDUCTASE SDR FAMILY MEMBER 6"/>
    <property type="match status" value="1"/>
</dbReference>
<accession>A0ABV7L795</accession>
<dbReference type="Pfam" id="PF13561">
    <property type="entry name" value="adh_short_C2"/>
    <property type="match status" value="1"/>
</dbReference>
<dbReference type="InterPro" id="IPR002347">
    <property type="entry name" value="SDR_fam"/>
</dbReference>
<evidence type="ECO:0000256" key="2">
    <source>
        <dbReference type="ARBA" id="ARBA00023002"/>
    </source>
</evidence>
<dbReference type="PRINTS" id="PR00081">
    <property type="entry name" value="GDHRDH"/>
</dbReference>
<comment type="similarity">
    <text evidence="1">Belongs to the short-chain dehydrogenases/reductases (SDR) family.</text>
</comment>
<dbReference type="EMBL" id="JBHRTR010000046">
    <property type="protein sequence ID" value="MFC3230467.1"/>
    <property type="molecule type" value="Genomic_DNA"/>
</dbReference>
<dbReference type="InterPro" id="IPR036291">
    <property type="entry name" value="NAD(P)-bd_dom_sf"/>
</dbReference>
<dbReference type="SUPFAM" id="SSF51735">
    <property type="entry name" value="NAD(P)-binding Rossmann-fold domains"/>
    <property type="match status" value="1"/>
</dbReference>
<comment type="caution">
    <text evidence="4">The sequence shown here is derived from an EMBL/GenBank/DDBJ whole genome shotgun (WGS) entry which is preliminary data.</text>
</comment>
<dbReference type="InterPro" id="IPR020904">
    <property type="entry name" value="Sc_DH/Rdtase_CS"/>
</dbReference>
<keyword evidence="2" id="KW-0560">Oxidoreductase</keyword>
<organism evidence="4 5">
    <name type="scientific">Marinibaculum pumilum</name>
    <dbReference type="NCBI Taxonomy" id="1766165"/>
    <lineage>
        <taxon>Bacteria</taxon>
        <taxon>Pseudomonadati</taxon>
        <taxon>Pseudomonadota</taxon>
        <taxon>Alphaproteobacteria</taxon>
        <taxon>Rhodospirillales</taxon>
        <taxon>Rhodospirillaceae</taxon>
        <taxon>Marinibaculum</taxon>
    </lineage>
</organism>
<gene>
    <name evidence="4" type="ORF">ACFOGJ_24680</name>
</gene>
<sequence length="247" mass="25274">MTGRLAGKRAFVTGAGQGIGRATALAFAAEGAEVVAASRTYGKLADLAERSPAIRPLQLDVTDGAAAADAIAAAGRLDILVNCAGWVHQGSILDCSDDDWARSLEQNVTACFRLIRAVLPQMLERRGGAIVNVASVASSVTGVPGRAAYGASKAALIGLTKAVARDVIGQGVRVNALCPGTTDSPSLAERIDATPDPAATRRQFVARQPMGRLGTAEEMAAAAIYLAADESAFMTGQLLVVDGGQTL</sequence>
<keyword evidence="5" id="KW-1185">Reference proteome</keyword>